<dbReference type="EMBL" id="VJMH01005897">
    <property type="protein sequence ID" value="KAF0692337.1"/>
    <property type="molecule type" value="Genomic_DNA"/>
</dbReference>
<reference evidence="2" key="2">
    <citation type="submission" date="2019-06" db="EMBL/GenBank/DDBJ databases">
        <title>Genomics analysis of Aphanomyces spp. identifies a new class of oomycete effector associated with host adaptation.</title>
        <authorList>
            <person name="Gaulin E."/>
        </authorList>
    </citation>
    <scope>NUCLEOTIDE SEQUENCE</scope>
    <source>
        <strain evidence="2">CBS 578.67</strain>
    </source>
</reference>
<name>A0A485L7P2_9STRA</name>
<evidence type="ECO:0000313" key="3">
    <source>
        <dbReference type="EMBL" id="VFT93347.1"/>
    </source>
</evidence>
<keyword evidence="4" id="KW-1185">Reference proteome</keyword>
<dbReference type="EMBL" id="CAADRA010005918">
    <property type="protein sequence ID" value="VFT93347.1"/>
    <property type="molecule type" value="Genomic_DNA"/>
</dbReference>
<protein>
    <submittedName>
        <fullName evidence="3">Aste57867_16575 protein</fullName>
    </submittedName>
</protein>
<reference evidence="3 4" key="1">
    <citation type="submission" date="2019-03" db="EMBL/GenBank/DDBJ databases">
        <authorList>
            <person name="Gaulin E."/>
            <person name="Dumas B."/>
        </authorList>
    </citation>
    <scope>NUCLEOTIDE SEQUENCE [LARGE SCALE GENOMIC DNA]</scope>
    <source>
        <strain evidence="3">CBS 568.67</strain>
    </source>
</reference>
<dbReference type="OrthoDB" id="269227at2759"/>
<accession>A0A485L7P2</accession>
<sequence>MGSPELSTPFSATLHNPFEESNMGQLVLEEERSEGHVSSQVYQIYLDEAGGWCAVCARFTRGYSLVEMAPTWTWSIARDIYLATEQFGGPANLSHHRCNGSVRTTRPQTMETSSQAFLNGRDEVQELICYGLSLVELASTLHTDVSVLAGTISISEMASETARRRYGFGLPNLTRNMSTVIFIPLLGSTQPTFQLLLKTLVEKVNFDSSGPAISVDIRQSQAKTPPSMPSNSQPAPFTHPNY</sequence>
<gene>
    <name evidence="3" type="primary">Aste57867_16575</name>
    <name evidence="2" type="ORF">As57867_016518</name>
    <name evidence="3" type="ORF">ASTE57867_16575</name>
</gene>
<organism evidence="3 4">
    <name type="scientific">Aphanomyces stellatus</name>
    <dbReference type="NCBI Taxonomy" id="120398"/>
    <lineage>
        <taxon>Eukaryota</taxon>
        <taxon>Sar</taxon>
        <taxon>Stramenopiles</taxon>
        <taxon>Oomycota</taxon>
        <taxon>Saprolegniomycetes</taxon>
        <taxon>Saprolegniales</taxon>
        <taxon>Verrucalvaceae</taxon>
        <taxon>Aphanomyces</taxon>
    </lineage>
</organism>
<evidence type="ECO:0000313" key="2">
    <source>
        <dbReference type="EMBL" id="KAF0692337.1"/>
    </source>
</evidence>
<feature type="region of interest" description="Disordered" evidence="1">
    <location>
        <begin position="220"/>
        <end position="242"/>
    </location>
</feature>
<evidence type="ECO:0000313" key="4">
    <source>
        <dbReference type="Proteomes" id="UP000332933"/>
    </source>
</evidence>
<proteinExistence type="predicted"/>
<evidence type="ECO:0000256" key="1">
    <source>
        <dbReference type="SAM" id="MobiDB-lite"/>
    </source>
</evidence>
<dbReference type="AlphaFoldDB" id="A0A485L7P2"/>
<dbReference type="Proteomes" id="UP000332933">
    <property type="component" value="Unassembled WGS sequence"/>
</dbReference>